<dbReference type="InterPro" id="IPR004840">
    <property type="entry name" value="Amino_acid_permease_CS"/>
</dbReference>
<name>A0A9P4S3J9_9PEZI</name>
<evidence type="ECO:0000256" key="7">
    <source>
        <dbReference type="SAM" id="Phobius"/>
    </source>
</evidence>
<evidence type="ECO:0000256" key="1">
    <source>
        <dbReference type="ARBA" id="ARBA00004141"/>
    </source>
</evidence>
<comment type="subcellular location">
    <subcellularLocation>
        <location evidence="1">Membrane</location>
        <topology evidence="1">Multi-pass membrane protein</topology>
    </subcellularLocation>
</comment>
<dbReference type="OrthoDB" id="10054429at2759"/>
<proteinExistence type="predicted"/>
<feature type="transmembrane region" description="Helical" evidence="7">
    <location>
        <begin position="489"/>
        <end position="506"/>
    </location>
</feature>
<feature type="transmembrane region" description="Helical" evidence="7">
    <location>
        <begin position="157"/>
        <end position="186"/>
    </location>
</feature>
<dbReference type="PIRSF" id="PIRSF006060">
    <property type="entry name" value="AA_transporter"/>
    <property type="match status" value="1"/>
</dbReference>
<dbReference type="GO" id="GO:0022857">
    <property type="term" value="F:transmembrane transporter activity"/>
    <property type="evidence" value="ECO:0007669"/>
    <property type="project" value="InterPro"/>
</dbReference>
<evidence type="ECO:0000256" key="5">
    <source>
        <dbReference type="ARBA" id="ARBA00023136"/>
    </source>
</evidence>
<gene>
    <name evidence="8" type="ORF">M501DRAFT_1020435</name>
</gene>
<feature type="transmembrane region" description="Helical" evidence="7">
    <location>
        <begin position="370"/>
        <end position="389"/>
    </location>
</feature>
<feature type="transmembrane region" description="Helical" evidence="7">
    <location>
        <begin position="518"/>
        <end position="537"/>
    </location>
</feature>
<dbReference type="Gene3D" id="1.20.1740.10">
    <property type="entry name" value="Amino acid/polyamine transporter I"/>
    <property type="match status" value="1"/>
</dbReference>
<feature type="transmembrane region" description="Helical" evidence="7">
    <location>
        <begin position="112"/>
        <end position="136"/>
    </location>
</feature>
<dbReference type="PANTHER" id="PTHR45649">
    <property type="entry name" value="AMINO-ACID PERMEASE BAT1"/>
    <property type="match status" value="1"/>
</dbReference>
<evidence type="ECO:0000256" key="6">
    <source>
        <dbReference type="SAM" id="MobiDB-lite"/>
    </source>
</evidence>
<dbReference type="Pfam" id="PF13520">
    <property type="entry name" value="AA_permease_2"/>
    <property type="match status" value="1"/>
</dbReference>
<evidence type="ECO:0000313" key="8">
    <source>
        <dbReference type="EMBL" id="KAF2834831.1"/>
    </source>
</evidence>
<accession>A0A9P4S3J9</accession>
<keyword evidence="4 7" id="KW-1133">Transmembrane helix</keyword>
<feature type="transmembrane region" description="Helical" evidence="7">
    <location>
        <begin position="206"/>
        <end position="227"/>
    </location>
</feature>
<evidence type="ECO:0000256" key="4">
    <source>
        <dbReference type="ARBA" id="ARBA00022989"/>
    </source>
</evidence>
<feature type="region of interest" description="Disordered" evidence="6">
    <location>
        <begin position="1"/>
        <end position="53"/>
    </location>
</feature>
<protein>
    <submittedName>
        <fullName evidence="8">Amino acid permease, variant</fullName>
    </submittedName>
</protein>
<dbReference type="Proteomes" id="UP000799429">
    <property type="component" value="Unassembled WGS sequence"/>
</dbReference>
<keyword evidence="5 7" id="KW-0472">Membrane</keyword>
<reference evidence="8" key="1">
    <citation type="journal article" date="2020" name="Stud. Mycol.">
        <title>101 Dothideomycetes genomes: a test case for predicting lifestyles and emergence of pathogens.</title>
        <authorList>
            <person name="Haridas S."/>
            <person name="Albert R."/>
            <person name="Binder M."/>
            <person name="Bloem J."/>
            <person name="Labutti K."/>
            <person name="Salamov A."/>
            <person name="Andreopoulos B."/>
            <person name="Baker S."/>
            <person name="Barry K."/>
            <person name="Bills G."/>
            <person name="Bluhm B."/>
            <person name="Cannon C."/>
            <person name="Castanera R."/>
            <person name="Culley D."/>
            <person name="Daum C."/>
            <person name="Ezra D."/>
            <person name="Gonzalez J."/>
            <person name="Henrissat B."/>
            <person name="Kuo A."/>
            <person name="Liang C."/>
            <person name="Lipzen A."/>
            <person name="Lutzoni F."/>
            <person name="Magnuson J."/>
            <person name="Mondo S."/>
            <person name="Nolan M."/>
            <person name="Ohm R."/>
            <person name="Pangilinan J."/>
            <person name="Park H.-J."/>
            <person name="Ramirez L."/>
            <person name="Alfaro M."/>
            <person name="Sun H."/>
            <person name="Tritt A."/>
            <person name="Yoshinaga Y."/>
            <person name="Zwiers L.-H."/>
            <person name="Turgeon B."/>
            <person name="Goodwin S."/>
            <person name="Spatafora J."/>
            <person name="Crous P."/>
            <person name="Grigoriev I."/>
        </authorList>
    </citation>
    <scope>NUCLEOTIDE SEQUENCE</scope>
    <source>
        <strain evidence="8">CBS 101060</strain>
    </source>
</reference>
<evidence type="ECO:0000256" key="2">
    <source>
        <dbReference type="ARBA" id="ARBA00022448"/>
    </source>
</evidence>
<evidence type="ECO:0000256" key="3">
    <source>
        <dbReference type="ARBA" id="ARBA00022692"/>
    </source>
</evidence>
<sequence length="567" mass="61554">MAKTDSNSSPGSNSEKPHFTTVGQGLLPTDSKSSKAAEAGVGNPASHQRRTMATIQDDDERLLARIGYKQELRREFNKWSTVSYAISILGVLGSVPATFGSPISTGGPATAVWAWFIGSIMAMCIASSVAELVSAYPTAGGMYFVTKHVVPKEHVAIWAWIIGWCNFLGQAAGVASLAYTIGQMILAAAVMHSDFVDGEYSFAPTSLQTVLLAILVLSLFGVICSLTTRSLHKIVMWFAPINIIASISICIALLILTPELQSAKWVFTHVVDGSGWGSKGFSFLLGFLSVAWTMTDYDGTTHMSEETHDAAIRGPLAIRVAVLVSGVVGWMLTVTFCFCISDYDAIVHSPTGLPVAQIFLNAGGKTGGTVMWFFVILVQFFTGCSAMLANARMAYAFARDEAFPFSSFWSKINAHTNTPVNAVWLVVIFCSSLNLIGIGSSQTIIAIFNITAPALDLSYIAVIVAHRVYESRVQFIEGPYTMGRWSKPVNAVAVTWVVFISVVLFFPTVRPVTPTNMNYAICVAAFIGAFSMAWWWLRARKIYTGPRTKNILDMLPTEDPEDVVDYP</sequence>
<feature type="transmembrane region" description="Helical" evidence="7">
    <location>
        <begin position="420"/>
        <end position="438"/>
    </location>
</feature>
<comment type="caution">
    <text evidence="8">The sequence shown here is derived from an EMBL/GenBank/DDBJ whole genome shotgun (WGS) entry which is preliminary data.</text>
</comment>
<organism evidence="8 9">
    <name type="scientific">Patellaria atrata CBS 101060</name>
    <dbReference type="NCBI Taxonomy" id="1346257"/>
    <lineage>
        <taxon>Eukaryota</taxon>
        <taxon>Fungi</taxon>
        <taxon>Dikarya</taxon>
        <taxon>Ascomycota</taxon>
        <taxon>Pezizomycotina</taxon>
        <taxon>Dothideomycetes</taxon>
        <taxon>Dothideomycetes incertae sedis</taxon>
        <taxon>Patellariales</taxon>
        <taxon>Patellariaceae</taxon>
        <taxon>Patellaria</taxon>
    </lineage>
</organism>
<dbReference type="GO" id="GO:0016020">
    <property type="term" value="C:membrane"/>
    <property type="evidence" value="ECO:0007669"/>
    <property type="project" value="UniProtKB-SubCell"/>
</dbReference>
<dbReference type="InterPro" id="IPR002293">
    <property type="entry name" value="AA/rel_permease1"/>
</dbReference>
<feature type="transmembrane region" description="Helical" evidence="7">
    <location>
        <begin position="234"/>
        <end position="256"/>
    </location>
</feature>
<dbReference type="EMBL" id="MU006114">
    <property type="protein sequence ID" value="KAF2834831.1"/>
    <property type="molecule type" value="Genomic_DNA"/>
</dbReference>
<feature type="transmembrane region" description="Helical" evidence="7">
    <location>
        <begin position="82"/>
        <end position="100"/>
    </location>
</feature>
<feature type="compositionally biased region" description="Polar residues" evidence="6">
    <location>
        <begin position="1"/>
        <end position="14"/>
    </location>
</feature>
<dbReference type="GO" id="GO:0006865">
    <property type="term" value="P:amino acid transport"/>
    <property type="evidence" value="ECO:0007669"/>
    <property type="project" value="InterPro"/>
</dbReference>
<feature type="transmembrane region" description="Helical" evidence="7">
    <location>
        <begin position="444"/>
        <end position="469"/>
    </location>
</feature>
<dbReference type="AlphaFoldDB" id="A0A9P4S3J9"/>
<dbReference type="PROSITE" id="PS00218">
    <property type="entry name" value="AMINO_ACID_PERMEASE_1"/>
    <property type="match status" value="1"/>
</dbReference>
<feature type="transmembrane region" description="Helical" evidence="7">
    <location>
        <begin position="276"/>
        <end position="295"/>
    </location>
</feature>
<keyword evidence="9" id="KW-1185">Reference proteome</keyword>
<evidence type="ECO:0000313" key="9">
    <source>
        <dbReference type="Proteomes" id="UP000799429"/>
    </source>
</evidence>
<keyword evidence="3 7" id="KW-0812">Transmembrane</keyword>
<dbReference type="PANTHER" id="PTHR45649:SF10">
    <property type="entry name" value="AMINO ACID TRANSPORTER (EUROFUNG)"/>
    <property type="match status" value="1"/>
</dbReference>
<feature type="transmembrane region" description="Helical" evidence="7">
    <location>
        <begin position="316"/>
        <end position="343"/>
    </location>
</feature>
<keyword evidence="2" id="KW-0813">Transport</keyword>